<reference evidence="2 3" key="1">
    <citation type="submission" date="2015-09" db="EMBL/GenBank/DDBJ databases">
        <title>Draft genome of the parasitic nematode Teladorsagia circumcincta isolate WARC Sus (inbred).</title>
        <authorList>
            <person name="Mitreva M."/>
        </authorList>
    </citation>
    <scope>NUCLEOTIDE SEQUENCE [LARGE SCALE GENOMIC DNA]</scope>
    <source>
        <strain evidence="2 3">S</strain>
    </source>
</reference>
<sequence length="101" mass="12243">MTHTHLRLSPWYYLSKVSTSTEPPRHHRRTTTAVYESTWPEWFRGEWEKSYQPDKVDDSTMMSTTGSAKNDAITWPKWPPRRFGYTKMHRRFTRKPWRGKP</sequence>
<evidence type="ECO:0000313" key="3">
    <source>
        <dbReference type="Proteomes" id="UP000230423"/>
    </source>
</evidence>
<organism evidence="2 3">
    <name type="scientific">Teladorsagia circumcincta</name>
    <name type="common">Brown stomach worm</name>
    <name type="synonym">Ostertagia circumcincta</name>
    <dbReference type="NCBI Taxonomy" id="45464"/>
    <lineage>
        <taxon>Eukaryota</taxon>
        <taxon>Metazoa</taxon>
        <taxon>Ecdysozoa</taxon>
        <taxon>Nematoda</taxon>
        <taxon>Chromadorea</taxon>
        <taxon>Rhabditida</taxon>
        <taxon>Rhabditina</taxon>
        <taxon>Rhabditomorpha</taxon>
        <taxon>Strongyloidea</taxon>
        <taxon>Trichostrongylidae</taxon>
        <taxon>Teladorsagia</taxon>
    </lineage>
</organism>
<proteinExistence type="predicted"/>
<evidence type="ECO:0000256" key="1">
    <source>
        <dbReference type="SAM" id="MobiDB-lite"/>
    </source>
</evidence>
<accession>A0A2G9V0R0</accession>
<evidence type="ECO:0000313" key="2">
    <source>
        <dbReference type="EMBL" id="PIO76055.1"/>
    </source>
</evidence>
<name>A0A2G9V0R0_TELCI</name>
<gene>
    <name evidence="2" type="ORF">TELCIR_01891</name>
</gene>
<dbReference type="EMBL" id="KZ345083">
    <property type="protein sequence ID" value="PIO76055.1"/>
    <property type="molecule type" value="Genomic_DNA"/>
</dbReference>
<keyword evidence="3" id="KW-1185">Reference proteome</keyword>
<dbReference type="Proteomes" id="UP000230423">
    <property type="component" value="Unassembled WGS sequence"/>
</dbReference>
<dbReference type="AlphaFoldDB" id="A0A2G9V0R0"/>
<protein>
    <submittedName>
        <fullName evidence="2">Uncharacterized protein</fullName>
    </submittedName>
</protein>
<feature type="region of interest" description="Disordered" evidence="1">
    <location>
        <begin position="54"/>
        <end position="74"/>
    </location>
</feature>